<dbReference type="Proteomes" id="UP001208131">
    <property type="component" value="Unassembled WGS sequence"/>
</dbReference>
<comment type="caution">
    <text evidence="1">The sequence shown here is derived from an EMBL/GenBank/DDBJ whole genome shotgun (WGS) entry which is preliminary data.</text>
</comment>
<protein>
    <submittedName>
        <fullName evidence="1">Uncharacterized protein</fullName>
    </submittedName>
</protein>
<keyword evidence="2" id="KW-1185">Reference proteome</keyword>
<evidence type="ECO:0000313" key="2">
    <source>
        <dbReference type="Proteomes" id="UP001208131"/>
    </source>
</evidence>
<dbReference type="RefSeq" id="WP_267300095.1">
    <property type="nucleotide sequence ID" value="NZ_JAOQJZ010000001.1"/>
</dbReference>
<dbReference type="EMBL" id="JAOQJZ010000001">
    <property type="protein sequence ID" value="MCU6704337.1"/>
    <property type="molecule type" value="Genomic_DNA"/>
</dbReference>
<accession>A0AAE3LJ78</accession>
<evidence type="ECO:0000313" key="1">
    <source>
        <dbReference type="EMBL" id="MCU6704337.1"/>
    </source>
</evidence>
<gene>
    <name evidence="1" type="ORF">OCV57_00140</name>
</gene>
<proteinExistence type="predicted"/>
<reference evidence="1 2" key="1">
    <citation type="journal article" date="2021" name="ISME Commun">
        <title>Automated analysis of genomic sequences facilitates high-throughput and comprehensive description of bacteria.</title>
        <authorList>
            <person name="Hitch T.C.A."/>
        </authorList>
    </citation>
    <scope>NUCLEOTIDE SEQUENCE [LARGE SCALE GENOMIC DNA]</scope>
    <source>
        <strain evidence="1 2">Sanger_31</strain>
    </source>
</reference>
<organism evidence="1 2">
    <name type="scientific">Hominimerdicola aceti</name>
    <dbReference type="NCBI Taxonomy" id="2981726"/>
    <lineage>
        <taxon>Bacteria</taxon>
        <taxon>Bacillati</taxon>
        <taxon>Bacillota</taxon>
        <taxon>Clostridia</taxon>
        <taxon>Eubacteriales</taxon>
        <taxon>Oscillospiraceae</taxon>
        <taxon>Hominimerdicola</taxon>
    </lineage>
</organism>
<sequence>MTKEELKLSIQQYIEKETNVISDSTLKKKASTLNSFLKKYNEEKTFHDNIANFLKDNSTLGSFRINKMLLKGWLGFANINCDIEDIQFQTNFITDVKELNDAIDKVMNNPDIDIWSVEVSAYSCYVKLICYLLWVGVPKSSLSKMKKGDYDIDRQILWVKQQNGKKQTIDLTSKYFSDVSDMLHKELCNNIYSLHFEKETQNICGRLRDVTTYNNANISKAYNTNDYLFRPISSGTSTVNVVNGIRTIIVPRICLKLNIISKSGFFYRAHKYLLNVYGTEDIGGKNGRNLSQALDFLDYDLTRTGIVKEYKIYLEQCSKRSKI</sequence>
<name>A0AAE3LJ78_9FIRM</name>
<dbReference type="AlphaFoldDB" id="A0AAE3LJ78"/>